<dbReference type="PANTHER" id="PTHR43213:SF5">
    <property type="entry name" value="BIFUNCTIONAL DTTP_UTP PYROPHOSPHATASE_METHYLTRANSFERASE PROTEIN-RELATED"/>
    <property type="match status" value="1"/>
</dbReference>
<evidence type="ECO:0000256" key="1">
    <source>
        <dbReference type="ARBA" id="ARBA00001968"/>
    </source>
</evidence>
<dbReference type="CDD" id="cd00555">
    <property type="entry name" value="Maf"/>
    <property type="match status" value="1"/>
</dbReference>
<dbReference type="InterPro" id="IPR029001">
    <property type="entry name" value="ITPase-like_fam"/>
</dbReference>
<evidence type="ECO:0008006" key="4">
    <source>
        <dbReference type="Google" id="ProtNLM"/>
    </source>
</evidence>
<dbReference type="InterPro" id="IPR003697">
    <property type="entry name" value="Maf-like"/>
</dbReference>
<proteinExistence type="predicted"/>
<dbReference type="SUPFAM" id="SSF52972">
    <property type="entry name" value="ITPase-like"/>
    <property type="match status" value="1"/>
</dbReference>
<dbReference type="AlphaFoldDB" id="A0A382FNS4"/>
<dbReference type="GO" id="GO:0047429">
    <property type="term" value="F:nucleoside triphosphate diphosphatase activity"/>
    <property type="evidence" value="ECO:0007669"/>
    <property type="project" value="InterPro"/>
</dbReference>
<protein>
    <recommendedName>
        <fullName evidence="4">Maf-like protein</fullName>
    </recommendedName>
</protein>
<name>A0A382FNS4_9ZZZZ</name>
<dbReference type="Pfam" id="PF02545">
    <property type="entry name" value="Maf"/>
    <property type="match status" value="1"/>
</dbReference>
<dbReference type="EMBL" id="UINC01050647">
    <property type="protein sequence ID" value="SVB63863.1"/>
    <property type="molecule type" value="Genomic_DNA"/>
</dbReference>
<dbReference type="PANTHER" id="PTHR43213">
    <property type="entry name" value="BIFUNCTIONAL DTTP/UTP PYROPHOSPHATASE/METHYLTRANSFERASE PROTEIN-RELATED"/>
    <property type="match status" value="1"/>
</dbReference>
<reference evidence="3" key="1">
    <citation type="submission" date="2018-05" db="EMBL/GenBank/DDBJ databases">
        <authorList>
            <person name="Lanie J.A."/>
            <person name="Ng W.-L."/>
            <person name="Kazmierczak K.M."/>
            <person name="Andrzejewski T.M."/>
            <person name="Davidsen T.M."/>
            <person name="Wayne K.J."/>
            <person name="Tettelin H."/>
            <person name="Glass J.I."/>
            <person name="Rusch D."/>
            <person name="Podicherti R."/>
            <person name="Tsui H.-C.T."/>
            <person name="Winkler M.E."/>
        </authorList>
    </citation>
    <scope>NUCLEOTIDE SEQUENCE</scope>
</reference>
<accession>A0A382FNS4</accession>
<organism evidence="3">
    <name type="scientific">marine metagenome</name>
    <dbReference type="NCBI Taxonomy" id="408172"/>
    <lineage>
        <taxon>unclassified sequences</taxon>
        <taxon>metagenomes</taxon>
        <taxon>ecological metagenomes</taxon>
    </lineage>
</organism>
<evidence type="ECO:0000313" key="3">
    <source>
        <dbReference type="EMBL" id="SVB63863.1"/>
    </source>
</evidence>
<keyword evidence="2" id="KW-0378">Hydrolase</keyword>
<evidence type="ECO:0000256" key="2">
    <source>
        <dbReference type="ARBA" id="ARBA00022801"/>
    </source>
</evidence>
<comment type="cofactor">
    <cofactor evidence="1">
        <name>a divalent metal cation</name>
        <dbReference type="ChEBI" id="CHEBI:60240"/>
    </cofactor>
</comment>
<gene>
    <name evidence="3" type="ORF">METZ01_LOCUS216717</name>
</gene>
<dbReference type="Gene3D" id="3.90.950.10">
    <property type="match status" value="1"/>
</dbReference>
<sequence length="139" mass="14308">MAKLAAVVDNHETGLAADTVVVLDGEVLGKPGRPDWATEMLRRLSGRTHEVVGGLAVCHGGYTISGVVRTLVTFREFDDDEIDAYVATAEPLDKAGAYAIQGGAAGFVTKVDGCRENVVGLSIPAVLAALKSLGAQSAG</sequence>